<organism evidence="1 2">
    <name type="scientific">Mycoplasma wenyonii (strain Massachusetts)</name>
    <name type="common">Eperythrozoon wenyonii</name>
    <dbReference type="NCBI Taxonomy" id="1197325"/>
    <lineage>
        <taxon>Bacteria</taxon>
        <taxon>Bacillati</taxon>
        <taxon>Mycoplasmatota</taxon>
        <taxon>Mollicutes</taxon>
        <taxon>Mycoplasmataceae</taxon>
        <taxon>Mycoplasma</taxon>
    </lineage>
</organism>
<dbReference type="AlphaFoldDB" id="I6ZJG8"/>
<dbReference type="HOGENOM" id="CLU_787139_0_0_14"/>
<gene>
    <name evidence="1" type="ordered locus">WEN_02785</name>
</gene>
<dbReference type="KEGG" id="mwe:WEN_02785"/>
<dbReference type="EMBL" id="CP003703">
    <property type="protein sequence ID" value="AFN65340.1"/>
    <property type="molecule type" value="Genomic_DNA"/>
</dbReference>
<name>I6ZJG8_MYCWM</name>
<accession>I6ZJG8</accession>
<evidence type="ECO:0000313" key="1">
    <source>
        <dbReference type="EMBL" id="AFN65340.1"/>
    </source>
</evidence>
<keyword evidence="2" id="KW-1185">Reference proteome</keyword>
<dbReference type="Proteomes" id="UP000009005">
    <property type="component" value="Chromosome"/>
</dbReference>
<dbReference type="PATRIC" id="fig|1197325.3.peg.600"/>
<evidence type="ECO:0000313" key="2">
    <source>
        <dbReference type="Proteomes" id="UP000009005"/>
    </source>
</evidence>
<dbReference type="OrthoDB" id="403822at2"/>
<reference evidence="1 2" key="1">
    <citation type="journal article" date="2012" name="J. Bacteriol.">
        <title>Complete genome sequence of Mycoplasma wenyonii strain Massachusetts.</title>
        <authorList>
            <person name="Dos Santos A.P."/>
            <person name="Guimaraes A.M."/>
            <person name="do Nascimento N.C."/>
            <person name="Sanmiguel P.J."/>
            <person name="Messick J.B."/>
        </authorList>
    </citation>
    <scope>NUCLEOTIDE SEQUENCE [LARGE SCALE GENOMIC DNA]</scope>
    <source>
        <strain evidence="1 2">Massachusetts</strain>
    </source>
</reference>
<protein>
    <submittedName>
        <fullName evidence="1">Uncharacterized protein</fullName>
    </submittedName>
</protein>
<sequence length="323" mass="36161">MGNPLFLGKLIIAGAGGTPVLYFGLMNVTSHKNREYKIEVDLGEGNKELAKTQDSLSTFGDRYQGFLVQSACFNKPVTFEDAFAIVFRLGDGKSKNIWREYALEGVIGVRRKGLRLDWTNPGGSGWIKEDIWNTGEFGLIAYESQSGSGMILWAKGKPVGEDFKLNSGKQAETNEPERLVEQIQGKQIKVRRSVKGIWGEVADQGEGSERKCKPAERFAETDKVIYKNYGMLQADGIPVKDLKVLDWVHWGSKEIKNTEKLPLKQKSYNGRYDYYELGEKITKVISGSLKDMKVNEKGISDGKGNLIKWSDSFKPTITLTLDK</sequence>
<dbReference type="RefSeq" id="WP_014850049.1">
    <property type="nucleotide sequence ID" value="NC_018149.1"/>
</dbReference>
<proteinExistence type="predicted"/>